<sequence length="253" mass="26124">MKLDNKVVLITGAGGGIGQAAVRKFVSEGAKVMLADIGTDETQVLVDELGSEHCACVAVDVADAAQVEEMVHATVNTFGAIDVFVANAGIEGKIGPIMDTDVSNLDQVLAVNVRGVWLGLHYVMPVMRDAGGGSVIITSSGAGVQGSPNTAAYNTSKHAVIGLMRCAALEVAQFGIRVNTVNPGAVETRMMESIEDGFAEAGAGDFRTMVEAVTPLGRYGQPDEIANMMVFLGSDDSSYCTGGVFMVDGGNST</sequence>
<dbReference type="NCBIfam" id="NF005559">
    <property type="entry name" value="PRK07231.1"/>
    <property type="match status" value="1"/>
</dbReference>
<dbReference type="PRINTS" id="PR00081">
    <property type="entry name" value="GDHRDH"/>
</dbReference>
<dbReference type="PROSITE" id="PS00061">
    <property type="entry name" value="ADH_SHORT"/>
    <property type="match status" value="1"/>
</dbReference>
<dbReference type="Proteomes" id="UP001059934">
    <property type="component" value="Chromosome"/>
</dbReference>
<dbReference type="PANTHER" id="PTHR24321">
    <property type="entry name" value="DEHYDROGENASES, SHORT CHAIN"/>
    <property type="match status" value="1"/>
</dbReference>
<protein>
    <submittedName>
        <fullName evidence="3">SDR family oxidoreductase</fullName>
    </submittedName>
</protein>
<accession>A0ABY5TN72</accession>
<dbReference type="PANTHER" id="PTHR24321:SF8">
    <property type="entry name" value="ESTRADIOL 17-BETA-DEHYDROGENASE 8-RELATED"/>
    <property type="match status" value="1"/>
</dbReference>
<dbReference type="SUPFAM" id="SSF51735">
    <property type="entry name" value="NAD(P)-binding Rossmann-fold domains"/>
    <property type="match status" value="1"/>
</dbReference>
<evidence type="ECO:0000313" key="4">
    <source>
        <dbReference type="Proteomes" id="UP001059934"/>
    </source>
</evidence>
<proteinExistence type="inferred from homology"/>
<evidence type="ECO:0000256" key="2">
    <source>
        <dbReference type="ARBA" id="ARBA00023002"/>
    </source>
</evidence>
<keyword evidence="2" id="KW-0560">Oxidoreductase</keyword>
<dbReference type="EMBL" id="CP103416">
    <property type="protein sequence ID" value="UVW34669.1"/>
    <property type="molecule type" value="Genomic_DNA"/>
</dbReference>
<dbReference type="InterPro" id="IPR020904">
    <property type="entry name" value="Sc_DH/Rdtase_CS"/>
</dbReference>
<reference evidence="3" key="1">
    <citation type="submission" date="2022-08" db="EMBL/GenBank/DDBJ databases">
        <title>Catabolic pathway analysis in culturable SAR92 clade bacteria reveals their overlooked roles in DMSP degradation in coastal seas.</title>
        <authorList>
            <person name="He X."/>
            <person name="Zhang X."/>
            <person name="Zhang Y."/>
        </authorList>
    </citation>
    <scope>NUCLEOTIDE SEQUENCE</scope>
    <source>
        <strain evidence="3">H455</strain>
    </source>
</reference>
<name>A0ABY5TN72_9GAMM</name>
<gene>
    <name evidence="3" type="ORF">NYF23_11705</name>
</gene>
<organism evidence="3 4">
    <name type="scientific">SAR92 clade bacterium H455</name>
    <dbReference type="NCBI Taxonomy" id="2974818"/>
    <lineage>
        <taxon>Bacteria</taxon>
        <taxon>Pseudomonadati</taxon>
        <taxon>Pseudomonadota</taxon>
        <taxon>Gammaproteobacteria</taxon>
        <taxon>Cellvibrionales</taxon>
        <taxon>Porticoccaceae</taxon>
        <taxon>SAR92 clade</taxon>
    </lineage>
</organism>
<dbReference type="CDD" id="cd05233">
    <property type="entry name" value="SDR_c"/>
    <property type="match status" value="1"/>
</dbReference>
<evidence type="ECO:0000256" key="1">
    <source>
        <dbReference type="ARBA" id="ARBA00006484"/>
    </source>
</evidence>
<dbReference type="Pfam" id="PF13561">
    <property type="entry name" value="adh_short_C2"/>
    <property type="match status" value="1"/>
</dbReference>
<dbReference type="InterPro" id="IPR002347">
    <property type="entry name" value="SDR_fam"/>
</dbReference>
<keyword evidence="4" id="KW-1185">Reference proteome</keyword>
<dbReference type="Gene3D" id="3.40.50.720">
    <property type="entry name" value="NAD(P)-binding Rossmann-like Domain"/>
    <property type="match status" value="1"/>
</dbReference>
<dbReference type="PRINTS" id="PR00080">
    <property type="entry name" value="SDRFAMILY"/>
</dbReference>
<comment type="similarity">
    <text evidence="1">Belongs to the short-chain dehydrogenases/reductases (SDR) family.</text>
</comment>
<evidence type="ECO:0000313" key="3">
    <source>
        <dbReference type="EMBL" id="UVW34669.1"/>
    </source>
</evidence>
<dbReference type="InterPro" id="IPR036291">
    <property type="entry name" value="NAD(P)-bd_dom_sf"/>
</dbReference>